<dbReference type="PANTHER" id="PTHR10977:SF3">
    <property type="entry name" value="DIPHOSPHOMEVALONATE DECARBOXYLASE"/>
    <property type="match status" value="1"/>
</dbReference>
<keyword evidence="11" id="KW-1185">Reference proteome</keyword>
<dbReference type="GO" id="GO:0004163">
    <property type="term" value="F:diphosphomevalonate decarboxylase activity"/>
    <property type="evidence" value="ECO:0007669"/>
    <property type="project" value="UniProtKB-EC"/>
</dbReference>
<comment type="similarity">
    <text evidence="1">Belongs to the diphosphomevalonate decarboxylase family.</text>
</comment>
<dbReference type="AlphaFoldDB" id="A0A370GPD6"/>
<evidence type="ECO:0000256" key="4">
    <source>
        <dbReference type="ARBA" id="ARBA00022741"/>
    </source>
</evidence>
<evidence type="ECO:0000259" key="9">
    <source>
        <dbReference type="Pfam" id="PF22700"/>
    </source>
</evidence>
<evidence type="ECO:0000313" key="11">
    <source>
        <dbReference type="Proteomes" id="UP000254720"/>
    </source>
</evidence>
<evidence type="ECO:0000256" key="6">
    <source>
        <dbReference type="ARBA" id="ARBA00023098"/>
    </source>
</evidence>
<dbReference type="GO" id="GO:0005829">
    <property type="term" value="C:cytosol"/>
    <property type="evidence" value="ECO:0007669"/>
    <property type="project" value="InterPro"/>
</dbReference>
<evidence type="ECO:0000256" key="7">
    <source>
        <dbReference type="ARBA" id="ARBA00023239"/>
    </source>
</evidence>
<evidence type="ECO:0000313" key="10">
    <source>
        <dbReference type="EMBL" id="RDI45180.1"/>
    </source>
</evidence>
<sequence length="338" mass="37742">MKKSDVIRAVFHSLLQEAPNKVWQPQHEKGLGFAPTNIALCKYWGKRDIELNLPMTSSLSIALPDKGALTSVSLHDQSYDRIILNDQEVVRDSAFAVRTSQFLDLFRPQKTGYLQIDIKMNIPVAAGLASSACGFASLVSALNDLFDWKLKKQSLSILARLGSGSAARSFWNGFVEWYAGVRPDGMDSFGEPLAFEWPELCVGILTMSEVEKPISSREAMQRTVNSSLLYGSWPKKVAQDLAILKQAMQVTNFPLLGGTAESNALTMHATMLSSWPPVCYFMPETIAAMHKIWKSRKEGLELYFTQDAGPNLKLLFLEQDKEQVQQLFPSVDIVKVFE</sequence>
<keyword evidence="6" id="KW-0443">Lipid metabolism</keyword>
<evidence type="ECO:0000256" key="5">
    <source>
        <dbReference type="ARBA" id="ARBA00022840"/>
    </source>
</evidence>
<proteinExistence type="inferred from homology"/>
<dbReference type="Gene3D" id="3.30.230.10">
    <property type="match status" value="1"/>
</dbReference>
<gene>
    <name evidence="10" type="ORF">C8D86_10759</name>
</gene>
<reference evidence="10 11" key="1">
    <citation type="submission" date="2018-07" db="EMBL/GenBank/DDBJ databases">
        <title>Genomic Encyclopedia of Type Strains, Phase IV (KMG-IV): sequencing the most valuable type-strain genomes for metagenomic binning, comparative biology and taxonomic classification.</title>
        <authorList>
            <person name="Goeker M."/>
        </authorList>
    </citation>
    <scope>NUCLEOTIDE SEQUENCE [LARGE SCALE GENOMIC DNA]</scope>
    <source>
        <strain evidence="10 11">DSM 16500</strain>
    </source>
</reference>
<dbReference type="NCBIfam" id="TIGR01240">
    <property type="entry name" value="mevDPdecarb"/>
    <property type="match status" value="1"/>
</dbReference>
<dbReference type="Proteomes" id="UP000254720">
    <property type="component" value="Unassembled WGS sequence"/>
</dbReference>
<evidence type="ECO:0000256" key="2">
    <source>
        <dbReference type="ARBA" id="ARBA00012296"/>
    </source>
</evidence>
<dbReference type="InterPro" id="IPR029765">
    <property type="entry name" value="Mev_diP_decarb"/>
</dbReference>
<accession>A0A370GPD6</accession>
<dbReference type="EMBL" id="QQAX01000007">
    <property type="protein sequence ID" value="RDI45180.1"/>
    <property type="molecule type" value="Genomic_DNA"/>
</dbReference>
<feature type="domain" description="Diphosphomevalonate decarboxylase-like N-terminal" evidence="9">
    <location>
        <begin position="34"/>
        <end position="189"/>
    </location>
</feature>
<dbReference type="GO" id="GO:0005524">
    <property type="term" value="F:ATP binding"/>
    <property type="evidence" value="ECO:0007669"/>
    <property type="project" value="UniProtKB-KW"/>
</dbReference>
<dbReference type="InterPro" id="IPR041431">
    <property type="entry name" value="Mvd1_C"/>
</dbReference>
<dbReference type="SUPFAM" id="SSF54211">
    <property type="entry name" value="Ribosomal protein S5 domain 2-like"/>
    <property type="match status" value="1"/>
</dbReference>
<dbReference type="RefSeq" id="WP_197737812.1">
    <property type="nucleotide sequence ID" value="NZ_LR699114.1"/>
</dbReference>
<dbReference type="EC" id="4.1.1.33" evidence="2"/>
<protein>
    <recommendedName>
        <fullName evidence="2">diphosphomevalonate decarboxylase</fullName>
        <ecNumber evidence="2">4.1.1.33</ecNumber>
    </recommendedName>
</protein>
<dbReference type="PANTHER" id="PTHR10977">
    <property type="entry name" value="DIPHOSPHOMEVALONATE DECARBOXYLASE"/>
    <property type="match status" value="1"/>
</dbReference>
<dbReference type="Pfam" id="PF22700">
    <property type="entry name" value="MVD-like_N"/>
    <property type="match status" value="1"/>
</dbReference>
<keyword evidence="3" id="KW-0444">Lipid biosynthesis</keyword>
<evidence type="ECO:0000256" key="1">
    <source>
        <dbReference type="ARBA" id="ARBA00008831"/>
    </source>
</evidence>
<dbReference type="Gene3D" id="3.30.70.890">
    <property type="entry name" value="GHMP kinase, C-terminal domain"/>
    <property type="match status" value="1"/>
</dbReference>
<evidence type="ECO:0000259" key="8">
    <source>
        <dbReference type="Pfam" id="PF18376"/>
    </source>
</evidence>
<keyword evidence="7" id="KW-0456">Lyase</keyword>
<dbReference type="PIRSF" id="PIRSF015950">
    <property type="entry name" value="Mev_P_decrbx"/>
    <property type="match status" value="1"/>
</dbReference>
<feature type="domain" description="Mvd1 C-terminal" evidence="8">
    <location>
        <begin position="204"/>
        <end position="328"/>
    </location>
</feature>
<dbReference type="SUPFAM" id="SSF55060">
    <property type="entry name" value="GHMP Kinase, C-terminal domain"/>
    <property type="match status" value="1"/>
</dbReference>
<dbReference type="GO" id="GO:0019287">
    <property type="term" value="P:isopentenyl diphosphate biosynthetic process, mevalonate pathway"/>
    <property type="evidence" value="ECO:0007669"/>
    <property type="project" value="InterPro"/>
</dbReference>
<comment type="caution">
    <text evidence="10">The sequence shown here is derived from an EMBL/GenBank/DDBJ whole genome shotgun (WGS) entry which is preliminary data.</text>
</comment>
<keyword evidence="5" id="KW-0067">ATP-binding</keyword>
<organism evidence="10 11">
    <name type="scientific">Aquicella lusitana</name>
    <dbReference type="NCBI Taxonomy" id="254246"/>
    <lineage>
        <taxon>Bacteria</taxon>
        <taxon>Pseudomonadati</taxon>
        <taxon>Pseudomonadota</taxon>
        <taxon>Gammaproteobacteria</taxon>
        <taxon>Legionellales</taxon>
        <taxon>Coxiellaceae</taxon>
        <taxon>Aquicella</taxon>
    </lineage>
</organism>
<dbReference type="Pfam" id="PF18376">
    <property type="entry name" value="MDD_C"/>
    <property type="match status" value="1"/>
</dbReference>
<dbReference type="InterPro" id="IPR036554">
    <property type="entry name" value="GHMP_kinase_C_sf"/>
</dbReference>
<name>A0A370GPD6_9COXI</name>
<keyword evidence="4" id="KW-0547">Nucleotide-binding</keyword>
<dbReference type="InterPro" id="IPR020568">
    <property type="entry name" value="Ribosomal_Su5_D2-typ_SF"/>
</dbReference>
<dbReference type="InterPro" id="IPR014721">
    <property type="entry name" value="Ribsml_uS5_D2-typ_fold_subgr"/>
</dbReference>
<evidence type="ECO:0000256" key="3">
    <source>
        <dbReference type="ARBA" id="ARBA00022516"/>
    </source>
</evidence>
<dbReference type="InterPro" id="IPR053859">
    <property type="entry name" value="MVD-like_N"/>
</dbReference>
<dbReference type="InterPro" id="IPR005935">
    <property type="entry name" value="Mev_decarb"/>
</dbReference>